<evidence type="ECO:0000313" key="2">
    <source>
        <dbReference type="EMBL" id="CAA9485671.1"/>
    </source>
</evidence>
<dbReference type="AlphaFoldDB" id="A0A6J4S3Y1"/>
<evidence type="ECO:0000256" key="1">
    <source>
        <dbReference type="SAM" id="MobiDB-lite"/>
    </source>
</evidence>
<gene>
    <name evidence="2" type="ORF">AVDCRST_MAG38-2311</name>
</gene>
<reference evidence="2" key="1">
    <citation type="submission" date="2020-02" db="EMBL/GenBank/DDBJ databases">
        <authorList>
            <person name="Meier V. D."/>
        </authorList>
    </citation>
    <scope>NUCLEOTIDE SEQUENCE</scope>
    <source>
        <strain evidence="2">AVDCRST_MAG38</strain>
    </source>
</reference>
<proteinExistence type="predicted"/>
<feature type="region of interest" description="Disordered" evidence="1">
    <location>
        <begin position="1"/>
        <end position="22"/>
    </location>
</feature>
<organism evidence="2">
    <name type="scientific">uncultured Solirubrobacteraceae bacterium</name>
    <dbReference type="NCBI Taxonomy" id="1162706"/>
    <lineage>
        <taxon>Bacteria</taxon>
        <taxon>Bacillati</taxon>
        <taxon>Actinomycetota</taxon>
        <taxon>Thermoleophilia</taxon>
        <taxon>Solirubrobacterales</taxon>
        <taxon>Solirubrobacteraceae</taxon>
        <taxon>environmental samples</taxon>
    </lineage>
</organism>
<evidence type="ECO:0008006" key="3">
    <source>
        <dbReference type="Google" id="ProtNLM"/>
    </source>
</evidence>
<protein>
    <recommendedName>
        <fullName evidence="3">Alkyl hydroperoxide reductase subunit C/ Thiol specific antioxidant domain-containing protein</fullName>
    </recommendedName>
</protein>
<feature type="region of interest" description="Disordered" evidence="1">
    <location>
        <begin position="149"/>
        <end position="173"/>
    </location>
</feature>
<accession>A0A6J4S3Y1</accession>
<sequence length="173" mass="18232">MTTTRAPALEGRDLLGTPRRLPDDLPADPTVVVLGFSEPQQTAIDGWVAALPGIAVIEAVVVPRRLRYAARFIEGGMAAALRDPVVLRRTWCLYTDVDAAMRALGSPGQEEVAVAVIRRDGQIEALVRGTATPSRVAVITEALETAGTLRRAPDGPAPGRPTNGPGLAFASEC</sequence>
<name>A0A6J4S3Y1_9ACTN</name>
<dbReference type="EMBL" id="CADCVJ010000198">
    <property type="protein sequence ID" value="CAA9485671.1"/>
    <property type="molecule type" value="Genomic_DNA"/>
</dbReference>